<accession>A0A165NSD1</accession>
<name>A0A165NSD1_EXIGL</name>
<feature type="compositionally biased region" description="Polar residues" evidence="1">
    <location>
        <begin position="97"/>
        <end position="112"/>
    </location>
</feature>
<feature type="compositionally biased region" description="Low complexity" evidence="1">
    <location>
        <begin position="246"/>
        <end position="263"/>
    </location>
</feature>
<reference evidence="2 3" key="1">
    <citation type="journal article" date="2016" name="Mol. Biol. Evol.">
        <title>Comparative Genomics of Early-Diverging Mushroom-Forming Fungi Provides Insights into the Origins of Lignocellulose Decay Capabilities.</title>
        <authorList>
            <person name="Nagy L.G."/>
            <person name="Riley R."/>
            <person name="Tritt A."/>
            <person name="Adam C."/>
            <person name="Daum C."/>
            <person name="Floudas D."/>
            <person name="Sun H."/>
            <person name="Yadav J.S."/>
            <person name="Pangilinan J."/>
            <person name="Larsson K.H."/>
            <person name="Matsuura K."/>
            <person name="Barry K."/>
            <person name="Labutti K."/>
            <person name="Kuo R."/>
            <person name="Ohm R.A."/>
            <person name="Bhattacharya S.S."/>
            <person name="Shirouzu T."/>
            <person name="Yoshinaga Y."/>
            <person name="Martin F.M."/>
            <person name="Grigoriev I.V."/>
            <person name="Hibbett D.S."/>
        </authorList>
    </citation>
    <scope>NUCLEOTIDE SEQUENCE [LARGE SCALE GENOMIC DNA]</scope>
    <source>
        <strain evidence="2 3">HHB12029</strain>
    </source>
</reference>
<protein>
    <submittedName>
        <fullName evidence="2">Uncharacterized protein</fullName>
    </submittedName>
</protein>
<dbReference type="EMBL" id="KV425896">
    <property type="protein sequence ID" value="KZW01154.1"/>
    <property type="molecule type" value="Genomic_DNA"/>
</dbReference>
<keyword evidence="3" id="KW-1185">Reference proteome</keyword>
<feature type="compositionally biased region" description="Low complexity" evidence="1">
    <location>
        <begin position="291"/>
        <end position="301"/>
    </location>
</feature>
<feature type="compositionally biased region" description="Low complexity" evidence="1">
    <location>
        <begin position="32"/>
        <end position="60"/>
    </location>
</feature>
<dbReference type="InParanoid" id="A0A165NSD1"/>
<sequence>MSDDDFGLMWQSTQAACPTLADLMKQACQEPLSSGSSLDSQSSTNSNPSSSSGSSLGSQQKRPRTRPPRRAAPVQTEEQKYLAAKLERMVKNAYVNAKSTPSQPAPTLSSRVTVAATARQASRNRDDAMDMDVDDQQPGRRVERIPRAVAEDVDMQLDDAPTTTGARLYPRLPSEDKQHHAPRPHTSSSRHSTTLSASASSFPASSSSSFAPASSTTNPPTFAKPSNPKSSARLPASTSTKALGMRRSLPPTTSTTTGSGSRTFKPPLAPTKAASVPSLPVQQPRKPLAEVQQQTTTVSVVIMPKPTPKPELKQTVLPESDEDDAGSSNDSFGIDLDIVEAVLSQYD</sequence>
<feature type="compositionally biased region" description="Basic and acidic residues" evidence="1">
    <location>
        <begin position="137"/>
        <end position="150"/>
    </location>
</feature>
<evidence type="ECO:0000313" key="3">
    <source>
        <dbReference type="Proteomes" id="UP000077266"/>
    </source>
</evidence>
<dbReference type="AlphaFoldDB" id="A0A165NSD1"/>
<organism evidence="2 3">
    <name type="scientific">Exidia glandulosa HHB12029</name>
    <dbReference type="NCBI Taxonomy" id="1314781"/>
    <lineage>
        <taxon>Eukaryota</taxon>
        <taxon>Fungi</taxon>
        <taxon>Dikarya</taxon>
        <taxon>Basidiomycota</taxon>
        <taxon>Agaricomycotina</taxon>
        <taxon>Agaricomycetes</taxon>
        <taxon>Auriculariales</taxon>
        <taxon>Exidiaceae</taxon>
        <taxon>Exidia</taxon>
    </lineage>
</organism>
<gene>
    <name evidence="2" type="ORF">EXIGLDRAFT_745314</name>
</gene>
<evidence type="ECO:0000256" key="1">
    <source>
        <dbReference type="SAM" id="MobiDB-lite"/>
    </source>
</evidence>
<feature type="region of interest" description="Disordered" evidence="1">
    <location>
        <begin position="95"/>
        <end position="332"/>
    </location>
</feature>
<evidence type="ECO:0000313" key="2">
    <source>
        <dbReference type="EMBL" id="KZW01154.1"/>
    </source>
</evidence>
<feature type="compositionally biased region" description="Low complexity" evidence="1">
    <location>
        <begin position="184"/>
        <end position="221"/>
    </location>
</feature>
<feature type="region of interest" description="Disordered" evidence="1">
    <location>
        <begin position="28"/>
        <end position="80"/>
    </location>
</feature>
<proteinExistence type="predicted"/>
<dbReference type="Proteomes" id="UP000077266">
    <property type="component" value="Unassembled WGS sequence"/>
</dbReference>